<sequence>MSGHSVLNNIASDESSLSVKNVKKTEELTDINSHLESPSNSSTINNKNNDVNVEAEKTESCETSDNETETANKEDEWEDILGSGSLMKLTVTKGNPNTRPQRLQNCRIRYVCTLDDGTVVEKHDNFEVQLGDCEVVQGLDLALGLMNVGEVCKLKLESRLAYGTKGLEPLVPPEATVHFEIELLSVELEDEPETLTISERRLKGNKKRERGNWWYSRGENQLAIQCYRRALDYLDEVEGGIKTPLADEESEVTDAALQQLLEDRINVSNNMAAAQLKLELYDAALQSLQTVLRCQPQNVKALFRKAKVYRAKNDVQGALNCLRKAEQVSPNNTDILKEIATLQKLKDKQKKSEKELARRMFNGLQNNPQNDKKDSASKVRIWVTVGASIAVGLIGLAAYRFKFV</sequence>
<evidence type="ECO:0000256" key="5">
    <source>
        <dbReference type="SAM" id="MobiDB-lite"/>
    </source>
</evidence>
<dbReference type="PROSITE" id="PS50059">
    <property type="entry name" value="FKBP_PPIASE"/>
    <property type="match status" value="1"/>
</dbReference>
<feature type="region of interest" description="Disordered" evidence="5">
    <location>
        <begin position="30"/>
        <end position="74"/>
    </location>
</feature>
<proteinExistence type="predicted"/>
<dbReference type="EMBL" id="VTPC01006899">
    <property type="protein sequence ID" value="KAF2894560.1"/>
    <property type="molecule type" value="Genomic_DNA"/>
</dbReference>
<keyword evidence="1" id="KW-0677">Repeat</keyword>
<dbReference type="GO" id="GO:0044183">
    <property type="term" value="F:protein folding chaperone"/>
    <property type="evidence" value="ECO:0007669"/>
    <property type="project" value="TreeGrafter"/>
</dbReference>
<dbReference type="GO" id="GO:0003755">
    <property type="term" value="F:peptidyl-prolyl cis-trans isomerase activity"/>
    <property type="evidence" value="ECO:0007669"/>
    <property type="project" value="UniProtKB-KW"/>
</dbReference>
<dbReference type="InterPro" id="IPR019734">
    <property type="entry name" value="TPR_rpt"/>
</dbReference>
<feature type="transmembrane region" description="Helical" evidence="6">
    <location>
        <begin position="379"/>
        <end position="399"/>
    </location>
</feature>
<dbReference type="SUPFAM" id="SSF48452">
    <property type="entry name" value="TPR-like"/>
    <property type="match status" value="1"/>
</dbReference>
<accession>A0A8K0CVR1</accession>
<dbReference type="InterPro" id="IPR001179">
    <property type="entry name" value="PPIase_FKBP_dom"/>
</dbReference>
<gene>
    <name evidence="8" type="ORF">ILUMI_11608</name>
</gene>
<evidence type="ECO:0000259" key="7">
    <source>
        <dbReference type="PROSITE" id="PS50059"/>
    </source>
</evidence>
<dbReference type="EC" id="5.2.1.8" evidence="3"/>
<comment type="catalytic activity">
    <reaction evidence="3">
        <text>[protein]-peptidylproline (omega=180) = [protein]-peptidylproline (omega=0)</text>
        <dbReference type="Rhea" id="RHEA:16237"/>
        <dbReference type="Rhea" id="RHEA-COMP:10747"/>
        <dbReference type="Rhea" id="RHEA-COMP:10748"/>
        <dbReference type="ChEBI" id="CHEBI:83833"/>
        <dbReference type="ChEBI" id="CHEBI:83834"/>
        <dbReference type="EC" id="5.2.1.8"/>
    </reaction>
</comment>
<feature type="domain" description="PPIase FKBP-type" evidence="7">
    <location>
        <begin position="103"/>
        <end position="187"/>
    </location>
</feature>
<name>A0A8K0CVR1_IGNLU</name>
<dbReference type="GO" id="GO:0043066">
    <property type="term" value="P:negative regulation of apoptotic process"/>
    <property type="evidence" value="ECO:0007669"/>
    <property type="project" value="TreeGrafter"/>
</dbReference>
<dbReference type="Pfam" id="PF13181">
    <property type="entry name" value="TPR_8"/>
    <property type="match status" value="1"/>
</dbReference>
<feature type="compositionally biased region" description="Polar residues" evidence="5">
    <location>
        <begin position="30"/>
        <end position="51"/>
    </location>
</feature>
<dbReference type="PANTHER" id="PTHR46512:SF1">
    <property type="entry name" value="PEPTIDYLPROLYL ISOMERASE"/>
    <property type="match status" value="1"/>
</dbReference>
<dbReference type="SMART" id="SM00028">
    <property type="entry name" value="TPR"/>
    <property type="match status" value="3"/>
</dbReference>
<evidence type="ECO:0000256" key="4">
    <source>
        <dbReference type="PROSITE-ProRule" id="PRU00339"/>
    </source>
</evidence>
<dbReference type="GO" id="GO:0005829">
    <property type="term" value="C:cytosol"/>
    <property type="evidence" value="ECO:0007669"/>
    <property type="project" value="TreeGrafter"/>
</dbReference>
<dbReference type="SUPFAM" id="SSF54534">
    <property type="entry name" value="FKBP-like"/>
    <property type="match status" value="1"/>
</dbReference>
<dbReference type="InterPro" id="IPR050754">
    <property type="entry name" value="FKBP4/5/8-like"/>
</dbReference>
<protein>
    <recommendedName>
        <fullName evidence="3">peptidylprolyl isomerase</fullName>
        <ecNumber evidence="3">5.2.1.8</ecNumber>
    </recommendedName>
</protein>
<dbReference type="GO" id="GO:0012505">
    <property type="term" value="C:endomembrane system"/>
    <property type="evidence" value="ECO:0007669"/>
    <property type="project" value="TreeGrafter"/>
</dbReference>
<keyword evidence="6" id="KW-1133">Transmembrane helix</keyword>
<reference evidence="8" key="1">
    <citation type="submission" date="2019-08" db="EMBL/GenBank/DDBJ databases">
        <title>The genome of the North American firefly Photinus pyralis.</title>
        <authorList>
            <consortium name="Photinus pyralis genome working group"/>
            <person name="Fallon T.R."/>
            <person name="Sander Lower S.E."/>
            <person name="Weng J.-K."/>
        </authorList>
    </citation>
    <scope>NUCLEOTIDE SEQUENCE</scope>
    <source>
        <strain evidence="8">TRF0915ILg1</strain>
        <tissue evidence="8">Whole body</tissue>
    </source>
</reference>
<dbReference type="AlphaFoldDB" id="A0A8K0CVR1"/>
<evidence type="ECO:0000256" key="2">
    <source>
        <dbReference type="ARBA" id="ARBA00022803"/>
    </source>
</evidence>
<dbReference type="Gene3D" id="3.10.50.40">
    <property type="match status" value="1"/>
</dbReference>
<dbReference type="OrthoDB" id="532682at2759"/>
<dbReference type="InterPro" id="IPR046357">
    <property type="entry name" value="PPIase_dom_sf"/>
</dbReference>
<keyword evidence="3" id="KW-0413">Isomerase</keyword>
<keyword evidence="9" id="KW-1185">Reference proteome</keyword>
<evidence type="ECO:0000313" key="8">
    <source>
        <dbReference type="EMBL" id="KAF2894560.1"/>
    </source>
</evidence>
<dbReference type="Proteomes" id="UP000801492">
    <property type="component" value="Unassembled WGS sequence"/>
</dbReference>
<evidence type="ECO:0000313" key="9">
    <source>
        <dbReference type="Proteomes" id="UP000801492"/>
    </source>
</evidence>
<organism evidence="8 9">
    <name type="scientific">Ignelater luminosus</name>
    <name type="common">Cucubano</name>
    <name type="synonym">Pyrophorus luminosus</name>
    <dbReference type="NCBI Taxonomy" id="2038154"/>
    <lineage>
        <taxon>Eukaryota</taxon>
        <taxon>Metazoa</taxon>
        <taxon>Ecdysozoa</taxon>
        <taxon>Arthropoda</taxon>
        <taxon>Hexapoda</taxon>
        <taxon>Insecta</taxon>
        <taxon>Pterygota</taxon>
        <taxon>Neoptera</taxon>
        <taxon>Endopterygota</taxon>
        <taxon>Coleoptera</taxon>
        <taxon>Polyphaga</taxon>
        <taxon>Elateriformia</taxon>
        <taxon>Elateroidea</taxon>
        <taxon>Elateridae</taxon>
        <taxon>Agrypninae</taxon>
        <taxon>Pyrophorini</taxon>
        <taxon>Ignelater</taxon>
    </lineage>
</organism>
<dbReference type="Pfam" id="PF00254">
    <property type="entry name" value="FKBP_C"/>
    <property type="match status" value="1"/>
</dbReference>
<dbReference type="GO" id="GO:0016020">
    <property type="term" value="C:membrane"/>
    <property type="evidence" value="ECO:0007669"/>
    <property type="project" value="TreeGrafter"/>
</dbReference>
<keyword evidence="6" id="KW-0812">Transmembrane</keyword>
<evidence type="ECO:0000256" key="3">
    <source>
        <dbReference type="PROSITE-ProRule" id="PRU00277"/>
    </source>
</evidence>
<evidence type="ECO:0000256" key="1">
    <source>
        <dbReference type="ARBA" id="ARBA00022737"/>
    </source>
</evidence>
<dbReference type="PANTHER" id="PTHR46512">
    <property type="entry name" value="PEPTIDYLPROLYL ISOMERASE"/>
    <property type="match status" value="1"/>
</dbReference>
<dbReference type="GO" id="GO:0005740">
    <property type="term" value="C:mitochondrial envelope"/>
    <property type="evidence" value="ECO:0007669"/>
    <property type="project" value="TreeGrafter"/>
</dbReference>
<keyword evidence="2 4" id="KW-0802">TPR repeat</keyword>
<keyword evidence="3" id="KW-0697">Rotamase</keyword>
<keyword evidence="6" id="KW-0472">Membrane</keyword>
<dbReference type="InterPro" id="IPR011990">
    <property type="entry name" value="TPR-like_helical_dom_sf"/>
</dbReference>
<feature type="repeat" description="TPR" evidence="4">
    <location>
        <begin position="299"/>
        <end position="332"/>
    </location>
</feature>
<comment type="caution">
    <text evidence="8">The sequence shown here is derived from an EMBL/GenBank/DDBJ whole genome shotgun (WGS) entry which is preliminary data.</text>
</comment>
<evidence type="ECO:0000256" key="6">
    <source>
        <dbReference type="SAM" id="Phobius"/>
    </source>
</evidence>
<dbReference type="PROSITE" id="PS50005">
    <property type="entry name" value="TPR"/>
    <property type="match status" value="1"/>
</dbReference>
<dbReference type="Gene3D" id="1.25.40.10">
    <property type="entry name" value="Tetratricopeptide repeat domain"/>
    <property type="match status" value="1"/>
</dbReference>